<evidence type="ECO:0000313" key="2">
    <source>
        <dbReference type="EMBL" id="MBW29481.1"/>
    </source>
</evidence>
<sequence length="82" mass="9686">MAAFHSLFALFRFLLIFLALSVPIMQLSFSCSNVCLKICIYPVYELRESVLPFPAYFFETDPALTRFPPRHRFTQESYRTRI</sequence>
<feature type="signal peptide" evidence="1">
    <location>
        <begin position="1"/>
        <end position="21"/>
    </location>
</feature>
<name>A0A2M3ZLS3_9DIPT</name>
<dbReference type="AlphaFoldDB" id="A0A2M3ZLS3"/>
<feature type="chain" id="PRO_5014617188" description="Secreted peptide" evidence="1">
    <location>
        <begin position="22"/>
        <end position="82"/>
    </location>
</feature>
<proteinExistence type="predicted"/>
<evidence type="ECO:0000256" key="1">
    <source>
        <dbReference type="SAM" id="SignalP"/>
    </source>
</evidence>
<reference evidence="2" key="1">
    <citation type="submission" date="2018-01" db="EMBL/GenBank/DDBJ databases">
        <title>An insight into the sialome of Amazonian anophelines.</title>
        <authorList>
            <person name="Ribeiro J.M."/>
            <person name="Scarpassa V."/>
            <person name="Calvo E."/>
        </authorList>
    </citation>
    <scope>NUCLEOTIDE SEQUENCE</scope>
    <source>
        <tissue evidence="2">Salivary glands</tissue>
    </source>
</reference>
<evidence type="ECO:0008006" key="3">
    <source>
        <dbReference type="Google" id="ProtNLM"/>
    </source>
</evidence>
<accession>A0A2M3ZLS3</accession>
<dbReference type="EMBL" id="GGFM01008730">
    <property type="protein sequence ID" value="MBW29481.1"/>
    <property type="molecule type" value="Transcribed_RNA"/>
</dbReference>
<protein>
    <recommendedName>
        <fullName evidence="3">Secreted peptide</fullName>
    </recommendedName>
</protein>
<organism evidence="2">
    <name type="scientific">Anopheles braziliensis</name>
    <dbReference type="NCBI Taxonomy" id="58242"/>
    <lineage>
        <taxon>Eukaryota</taxon>
        <taxon>Metazoa</taxon>
        <taxon>Ecdysozoa</taxon>
        <taxon>Arthropoda</taxon>
        <taxon>Hexapoda</taxon>
        <taxon>Insecta</taxon>
        <taxon>Pterygota</taxon>
        <taxon>Neoptera</taxon>
        <taxon>Endopterygota</taxon>
        <taxon>Diptera</taxon>
        <taxon>Nematocera</taxon>
        <taxon>Culicoidea</taxon>
        <taxon>Culicidae</taxon>
        <taxon>Anophelinae</taxon>
        <taxon>Anopheles</taxon>
    </lineage>
</organism>
<keyword evidence="1" id="KW-0732">Signal</keyword>